<name>A0ABQ3N3B7_9BACI</name>
<dbReference type="InterPro" id="IPR029055">
    <property type="entry name" value="Ntn_hydrolases_N"/>
</dbReference>
<protein>
    <recommendedName>
        <fullName evidence="4">Glutathione hydrolase proenzyme</fullName>
        <ecNumber evidence="4">2.3.2.2</ecNumber>
        <ecNumber evidence="4">3.4.19.13</ecNumber>
    </recommendedName>
    <component>
        <recommendedName>
            <fullName evidence="4">Glutathione hydrolase large chain</fullName>
        </recommendedName>
    </component>
    <component>
        <recommendedName>
            <fullName evidence="4">Glutathione hydrolase small chain</fullName>
        </recommendedName>
    </component>
</protein>
<dbReference type="NCBIfam" id="TIGR00066">
    <property type="entry name" value="g_glut_trans"/>
    <property type="match status" value="1"/>
</dbReference>
<comment type="similarity">
    <text evidence="4">Belongs to the gamma-glutamyltransferase family.</text>
</comment>
<dbReference type="EMBL" id="BNDS01000012">
    <property type="protein sequence ID" value="GHH99419.1"/>
    <property type="molecule type" value="Genomic_DNA"/>
</dbReference>
<reference evidence="5 6" key="1">
    <citation type="journal article" date="2022" name="Int. J. Syst. Evol. Microbiol.">
        <title>Neobacillus kokaensis sp. nov., isolated from soil.</title>
        <authorList>
            <person name="Yuki K."/>
            <person name="Matsubara H."/>
            <person name="Yamaguchi S."/>
        </authorList>
    </citation>
    <scope>NUCLEOTIDE SEQUENCE [LARGE SCALE GENOMIC DNA]</scope>
    <source>
        <strain evidence="5 6">LOB 377</strain>
    </source>
</reference>
<dbReference type="Proteomes" id="UP000637074">
    <property type="component" value="Unassembled WGS sequence"/>
</dbReference>
<dbReference type="Gene3D" id="1.10.246.130">
    <property type="match status" value="1"/>
</dbReference>
<dbReference type="InterPro" id="IPR000101">
    <property type="entry name" value="GGT_peptidase"/>
</dbReference>
<dbReference type="InterPro" id="IPR043137">
    <property type="entry name" value="GGT_ssub_C"/>
</dbReference>
<comment type="catalytic activity">
    <reaction evidence="2 4">
        <text>glutathione + H2O = L-cysteinylglycine + L-glutamate</text>
        <dbReference type="Rhea" id="RHEA:28807"/>
        <dbReference type="ChEBI" id="CHEBI:15377"/>
        <dbReference type="ChEBI" id="CHEBI:29985"/>
        <dbReference type="ChEBI" id="CHEBI:57925"/>
        <dbReference type="ChEBI" id="CHEBI:61694"/>
        <dbReference type="EC" id="3.4.19.13"/>
    </reaction>
</comment>
<evidence type="ECO:0000256" key="3">
    <source>
        <dbReference type="ARBA" id="ARBA00047417"/>
    </source>
</evidence>
<evidence type="ECO:0000256" key="4">
    <source>
        <dbReference type="RuleBase" id="RU368036"/>
    </source>
</evidence>
<accession>A0ABQ3N3B7</accession>
<keyword evidence="4" id="KW-0012">Acyltransferase</keyword>
<keyword evidence="4" id="KW-0378">Hydrolase</keyword>
<evidence type="ECO:0000256" key="1">
    <source>
        <dbReference type="ARBA" id="ARBA00001049"/>
    </source>
</evidence>
<dbReference type="InterPro" id="IPR043138">
    <property type="entry name" value="GGT_lsub"/>
</dbReference>
<comment type="caution">
    <text evidence="5">The sequence shown here is derived from an EMBL/GenBank/DDBJ whole genome shotgun (WGS) entry which is preliminary data.</text>
</comment>
<dbReference type="RefSeq" id="WP_191274094.1">
    <property type="nucleotide sequence ID" value="NZ_BNDS01000012.1"/>
</dbReference>
<dbReference type="SUPFAM" id="SSF56235">
    <property type="entry name" value="N-terminal nucleophile aminohydrolases (Ntn hydrolases)"/>
    <property type="match status" value="1"/>
</dbReference>
<comment type="subunit">
    <text evidence="4">This enzyme consists of two polypeptide chains, which are synthesized in precursor form from a single polypeptide.</text>
</comment>
<evidence type="ECO:0000313" key="6">
    <source>
        <dbReference type="Proteomes" id="UP000637074"/>
    </source>
</evidence>
<dbReference type="Gene3D" id="3.60.20.40">
    <property type="match status" value="1"/>
</dbReference>
<keyword evidence="4" id="KW-0865">Zymogen</keyword>
<gene>
    <name evidence="5" type="primary">ggt_2</name>
    <name evidence="5" type="ORF">AM1BK_29620</name>
</gene>
<keyword evidence="4" id="KW-0317">Glutathione biosynthesis</keyword>
<comment type="catalytic activity">
    <reaction evidence="1 4">
        <text>an S-substituted glutathione + H2O = an S-substituted L-cysteinylglycine + L-glutamate</text>
        <dbReference type="Rhea" id="RHEA:59468"/>
        <dbReference type="ChEBI" id="CHEBI:15377"/>
        <dbReference type="ChEBI" id="CHEBI:29985"/>
        <dbReference type="ChEBI" id="CHEBI:90779"/>
        <dbReference type="ChEBI" id="CHEBI:143103"/>
        <dbReference type="EC" id="3.4.19.13"/>
    </reaction>
</comment>
<dbReference type="EC" id="3.4.19.13" evidence="4"/>
<dbReference type="PRINTS" id="PR01210">
    <property type="entry name" value="GGTRANSPTASE"/>
</dbReference>
<organism evidence="5 6">
    <name type="scientific">Neobacillus kokaensis</name>
    <dbReference type="NCBI Taxonomy" id="2759023"/>
    <lineage>
        <taxon>Bacteria</taxon>
        <taxon>Bacillati</taxon>
        <taxon>Bacillota</taxon>
        <taxon>Bacilli</taxon>
        <taxon>Bacillales</taxon>
        <taxon>Bacillaceae</taxon>
        <taxon>Neobacillus</taxon>
    </lineage>
</organism>
<evidence type="ECO:0000256" key="2">
    <source>
        <dbReference type="ARBA" id="ARBA00001089"/>
    </source>
</evidence>
<comment type="pathway">
    <text evidence="4">Sulfur metabolism; glutathione metabolism.</text>
</comment>
<comment type="PTM">
    <text evidence="4">Cleaved by autocatalysis into a large and a small subunit.</text>
</comment>
<proteinExistence type="inferred from homology"/>
<evidence type="ECO:0000313" key="5">
    <source>
        <dbReference type="EMBL" id="GHH99419.1"/>
    </source>
</evidence>
<dbReference type="InterPro" id="IPR052896">
    <property type="entry name" value="GGT-like_enzyme"/>
</dbReference>
<dbReference type="PANTHER" id="PTHR43881:SF1">
    <property type="entry name" value="GAMMA-GLUTAMYLTRANSPEPTIDASE (AFU_ORTHOLOGUE AFUA_4G13580)"/>
    <property type="match status" value="1"/>
</dbReference>
<dbReference type="PANTHER" id="PTHR43881">
    <property type="entry name" value="GAMMA-GLUTAMYLTRANSPEPTIDASE (AFU_ORTHOLOGUE AFUA_4G13580)"/>
    <property type="match status" value="1"/>
</dbReference>
<dbReference type="EC" id="2.3.2.2" evidence="4"/>
<comment type="catalytic activity">
    <reaction evidence="3 4">
        <text>an N-terminal (5-L-glutamyl)-[peptide] + an alpha-amino acid = 5-L-glutamyl amino acid + an N-terminal L-alpha-aminoacyl-[peptide]</text>
        <dbReference type="Rhea" id="RHEA:23904"/>
        <dbReference type="Rhea" id="RHEA-COMP:9780"/>
        <dbReference type="Rhea" id="RHEA-COMP:9795"/>
        <dbReference type="ChEBI" id="CHEBI:77644"/>
        <dbReference type="ChEBI" id="CHEBI:78597"/>
        <dbReference type="ChEBI" id="CHEBI:78599"/>
        <dbReference type="ChEBI" id="CHEBI:78608"/>
        <dbReference type="EC" id="2.3.2.2"/>
    </reaction>
</comment>
<keyword evidence="4" id="KW-0808">Transferase</keyword>
<sequence length="532" mass="58268">MADRPAGNPAQSRSAVHAPNGMVASSQPLASMAGIRILQKGGNAFDAAIAAAAVLAVVEPMQTGLGGDMFALIYNQKNKKVEAINGSGRAPFKANREYYLSKGYNKIPLTGLLALTTPGTVDGWAEVLEKHGTMTFAEVLQPAIEYGEKGFPVSQIIAAQWKRSEELLKQNKEARECYLIEERAPREGELFKNPQLANTLTAIADGGRDAFYKGRIAREIAEYVKSHGGLLSYEDLAEHSSTWVKPISTNYKGYEVYQIPPNGQGVTTLSMLNMLECFDFTKIEHNSSQYIHLLTEVKKLAYADRDFFIADPDFAPVPIEKMLCKNYAGSRSRQIDEIRPLAATSPGFELAGDTVYLSVVDKDRNVISFINSLYTSFGSGVVAGETGVFLQNRAVGFTLEENHLNTLEPGKRPLHTIIPALVLKDEQPYFSYGVMGGDMQPQGQVQVLLNHLEYGMNVQEAGESPRFRHIPEGIALESEISNKVRFELLEKGHQVTSGIDIFGGYQGILIDSDNNMLQGGSDPRKDGCAIGY</sequence>
<dbReference type="Pfam" id="PF01019">
    <property type="entry name" value="G_glu_transpept"/>
    <property type="match status" value="1"/>
</dbReference>
<keyword evidence="6" id="KW-1185">Reference proteome</keyword>